<dbReference type="InterPro" id="IPR017985">
    <property type="entry name" value="MeTrfase_CN4_CS"/>
</dbReference>
<organism evidence="10 11">
    <name type="scientific">Limnoraphis robusta CS-951</name>
    <dbReference type="NCBI Taxonomy" id="1637645"/>
    <lineage>
        <taxon>Bacteria</taxon>
        <taxon>Bacillati</taxon>
        <taxon>Cyanobacteriota</taxon>
        <taxon>Cyanophyceae</taxon>
        <taxon>Oscillatoriophycideae</taxon>
        <taxon>Oscillatoriales</taxon>
        <taxon>Sirenicapillariaceae</taxon>
        <taxon>Limnoraphis</taxon>
    </lineage>
</organism>
<evidence type="ECO:0000256" key="7">
    <source>
        <dbReference type="ARBA" id="ARBA00049120"/>
    </source>
</evidence>
<evidence type="ECO:0000256" key="8">
    <source>
        <dbReference type="RuleBase" id="RU362026"/>
    </source>
</evidence>
<dbReference type="PRINTS" id="PR00508">
    <property type="entry name" value="S21N4MTFRASE"/>
</dbReference>
<dbReference type="GO" id="GO:0005737">
    <property type="term" value="C:cytoplasm"/>
    <property type="evidence" value="ECO:0007669"/>
    <property type="project" value="TreeGrafter"/>
</dbReference>
<dbReference type="GO" id="GO:0015667">
    <property type="term" value="F:site-specific DNA-methyltransferase (cytosine-N4-specific) activity"/>
    <property type="evidence" value="ECO:0007669"/>
    <property type="project" value="UniProtKB-EC"/>
</dbReference>
<evidence type="ECO:0000313" key="11">
    <source>
        <dbReference type="Proteomes" id="UP000033607"/>
    </source>
</evidence>
<dbReference type="PANTHER" id="PTHR13370:SF3">
    <property type="entry name" value="TRNA (GUANINE(10)-N2)-METHYLTRANSFERASE HOMOLOG"/>
    <property type="match status" value="1"/>
</dbReference>
<keyword evidence="3" id="KW-0808">Transferase</keyword>
<gene>
    <name evidence="10" type="ORF">WN50_00830</name>
</gene>
<keyword evidence="2 10" id="KW-0489">Methyltransferase</keyword>
<dbReference type="Proteomes" id="UP000033607">
    <property type="component" value="Unassembled WGS sequence"/>
</dbReference>
<dbReference type="GO" id="GO:0008170">
    <property type="term" value="F:N-methyltransferase activity"/>
    <property type="evidence" value="ECO:0007669"/>
    <property type="project" value="InterPro"/>
</dbReference>
<proteinExistence type="inferred from homology"/>
<feature type="domain" description="DNA methylase N-4/N-6" evidence="9">
    <location>
        <begin position="40"/>
        <end position="262"/>
    </location>
</feature>
<dbReference type="RefSeq" id="WP_046276590.1">
    <property type="nucleotide sequence ID" value="NZ_LATL02000332.1"/>
</dbReference>
<dbReference type="GO" id="GO:0009307">
    <property type="term" value="P:DNA restriction-modification system"/>
    <property type="evidence" value="ECO:0007669"/>
    <property type="project" value="UniProtKB-KW"/>
</dbReference>
<dbReference type="GO" id="GO:0009007">
    <property type="term" value="F:site-specific DNA-methyltransferase (adenine-specific) activity"/>
    <property type="evidence" value="ECO:0007669"/>
    <property type="project" value="TreeGrafter"/>
</dbReference>
<comment type="similarity">
    <text evidence="1">Belongs to the N(4)/N(6)-methyltransferase family. N(4) subfamily.</text>
</comment>
<evidence type="ECO:0000313" key="10">
    <source>
        <dbReference type="EMBL" id="KKD39927.1"/>
    </source>
</evidence>
<evidence type="ECO:0000256" key="6">
    <source>
        <dbReference type="ARBA" id="ARBA00023125"/>
    </source>
</evidence>
<dbReference type="PATRIC" id="fig|1637645.4.peg.6513"/>
<evidence type="ECO:0000256" key="1">
    <source>
        <dbReference type="ARBA" id="ARBA00010203"/>
    </source>
</evidence>
<dbReference type="EC" id="2.1.1.-" evidence="8"/>
<keyword evidence="4" id="KW-0949">S-adenosyl-L-methionine</keyword>
<dbReference type="PROSITE" id="PS00093">
    <property type="entry name" value="N4_MTASE"/>
    <property type="match status" value="1"/>
</dbReference>
<dbReference type="PANTHER" id="PTHR13370">
    <property type="entry name" value="RNA METHYLASE-RELATED"/>
    <property type="match status" value="1"/>
</dbReference>
<evidence type="ECO:0000256" key="5">
    <source>
        <dbReference type="ARBA" id="ARBA00022747"/>
    </source>
</evidence>
<dbReference type="GO" id="GO:0003677">
    <property type="term" value="F:DNA binding"/>
    <property type="evidence" value="ECO:0007669"/>
    <property type="project" value="UniProtKB-KW"/>
</dbReference>
<evidence type="ECO:0000256" key="4">
    <source>
        <dbReference type="ARBA" id="ARBA00022691"/>
    </source>
</evidence>
<dbReference type="InterPro" id="IPR001091">
    <property type="entry name" value="RM_Methyltransferase"/>
</dbReference>
<dbReference type="InterPro" id="IPR029063">
    <property type="entry name" value="SAM-dependent_MTases_sf"/>
</dbReference>
<dbReference type="InterPro" id="IPR002941">
    <property type="entry name" value="DNA_methylase_N4/N6"/>
</dbReference>
<accession>A0A0F5YMN5</accession>
<dbReference type="EMBL" id="LATL02000332">
    <property type="protein sequence ID" value="KKD39927.1"/>
    <property type="molecule type" value="Genomic_DNA"/>
</dbReference>
<sequence>MDLCELKSFLGDPAYEDEDVLIYQGDCLKLINHLPAECLRLTVTSPPYNIGKEYESVLPVEDYITWIAEWVSQVYRCTSPDGTFWLNLGYLSLPNTAKAIPIPYLIWDKIPFFLIQEIVWNYSAGVAGRLFFSPRNEKFLWYVKDDHNYTFNLDDVRDPNVKYPHQKKNGKLKCNTKGKNPTDVWKIPKVTSGKNRSSKERTPHPAQFPIQLVSRIILASSNPGDIVFDPFLGSGSTAEAAIRNGRKTVGFEINNLYIDLAIERIKRIRYELENQVEQKSLFELLTDSFSG</sequence>
<dbReference type="Gene3D" id="3.40.50.150">
    <property type="entry name" value="Vaccinia Virus protein VP39"/>
    <property type="match status" value="1"/>
</dbReference>
<keyword evidence="5" id="KW-0680">Restriction system</keyword>
<dbReference type="GO" id="GO:0032259">
    <property type="term" value="P:methylation"/>
    <property type="evidence" value="ECO:0007669"/>
    <property type="project" value="UniProtKB-KW"/>
</dbReference>
<dbReference type="Pfam" id="PF01555">
    <property type="entry name" value="N6_N4_Mtase"/>
    <property type="match status" value="1"/>
</dbReference>
<keyword evidence="6" id="KW-0238">DNA-binding</keyword>
<dbReference type="AlphaFoldDB" id="A0A0F5YMN5"/>
<name>A0A0F5YMN5_9CYAN</name>
<reference evidence="10 11" key="1">
    <citation type="submission" date="2015-06" db="EMBL/GenBank/DDBJ databases">
        <title>Draft genome assembly of filamentous brackish cyanobacterium Limnoraphis robusta strain CS-951.</title>
        <authorList>
            <person name="Willis A."/>
            <person name="Parks M."/>
            <person name="Burford M.A."/>
        </authorList>
    </citation>
    <scope>NUCLEOTIDE SEQUENCE [LARGE SCALE GENOMIC DNA]</scope>
    <source>
        <strain evidence="10 11">CS-951</strain>
    </source>
</reference>
<evidence type="ECO:0000256" key="2">
    <source>
        <dbReference type="ARBA" id="ARBA00022603"/>
    </source>
</evidence>
<dbReference type="OrthoDB" id="9800801at2"/>
<protein>
    <recommendedName>
        <fullName evidence="8">Methyltransferase</fullName>
        <ecNumber evidence="8">2.1.1.-</ecNumber>
    </recommendedName>
</protein>
<evidence type="ECO:0000256" key="3">
    <source>
        <dbReference type="ARBA" id="ARBA00022679"/>
    </source>
</evidence>
<dbReference type="REBASE" id="129052">
    <property type="entry name" value="M.Lro951ORF830P"/>
</dbReference>
<dbReference type="SUPFAM" id="SSF53335">
    <property type="entry name" value="S-adenosyl-L-methionine-dependent methyltransferases"/>
    <property type="match status" value="1"/>
</dbReference>
<comment type="catalytic activity">
    <reaction evidence="7">
        <text>a 2'-deoxycytidine in DNA + S-adenosyl-L-methionine = an N(4)-methyl-2'-deoxycytidine in DNA + S-adenosyl-L-homocysteine + H(+)</text>
        <dbReference type="Rhea" id="RHEA:16857"/>
        <dbReference type="Rhea" id="RHEA-COMP:11369"/>
        <dbReference type="Rhea" id="RHEA-COMP:13674"/>
        <dbReference type="ChEBI" id="CHEBI:15378"/>
        <dbReference type="ChEBI" id="CHEBI:57856"/>
        <dbReference type="ChEBI" id="CHEBI:59789"/>
        <dbReference type="ChEBI" id="CHEBI:85452"/>
        <dbReference type="ChEBI" id="CHEBI:137933"/>
        <dbReference type="EC" id="2.1.1.113"/>
    </reaction>
</comment>
<comment type="caution">
    <text evidence="10">The sequence shown here is derived from an EMBL/GenBank/DDBJ whole genome shotgun (WGS) entry which is preliminary data.</text>
</comment>
<evidence type="ECO:0000259" key="9">
    <source>
        <dbReference type="Pfam" id="PF01555"/>
    </source>
</evidence>